<dbReference type="SMART" id="SM00554">
    <property type="entry name" value="FAS1"/>
    <property type="match status" value="1"/>
</dbReference>
<dbReference type="Pfam" id="PF02469">
    <property type="entry name" value="Fasciclin"/>
    <property type="match status" value="1"/>
</dbReference>
<dbReference type="Proteomes" id="UP000253551">
    <property type="component" value="Unassembled WGS sequence"/>
</dbReference>
<dbReference type="OrthoDB" id="5551751at2759"/>
<dbReference type="SUPFAM" id="SSF82153">
    <property type="entry name" value="FAS1 domain"/>
    <property type="match status" value="1"/>
</dbReference>
<evidence type="ECO:0000313" key="3">
    <source>
        <dbReference type="Proteomes" id="UP000253551"/>
    </source>
</evidence>
<protein>
    <recommendedName>
        <fullName evidence="1">FAS1 domain-containing protein</fullName>
    </recommendedName>
</protein>
<dbReference type="InterPro" id="IPR000782">
    <property type="entry name" value="FAS1_domain"/>
</dbReference>
<sequence>MASAQDDVHLLYEPNAPDYKKASVQSLFDKIAPDPSLSTFLDVLTGVEDIFQLINATHKQELTIFCPINGAFHDHVESTRENLKEFLQYHIVPSYIEPDNLKRVDTLKTLLDDETISVSYHFFSQRIVLNDLATVDTVHTIEAVNGIAYKIDHLLLRPTVSA</sequence>
<keyword evidence="3" id="KW-1185">Reference proteome</keyword>
<dbReference type="EMBL" id="PJQM01001589">
    <property type="protein sequence ID" value="RCI01971.1"/>
    <property type="molecule type" value="Genomic_DNA"/>
</dbReference>
<dbReference type="STRING" id="4846.A0A367KIK9"/>
<name>A0A367KIK9_RHIST</name>
<feature type="domain" description="FAS1" evidence="1">
    <location>
        <begin position="24"/>
        <end position="155"/>
    </location>
</feature>
<reference evidence="2 3" key="1">
    <citation type="journal article" date="2018" name="G3 (Bethesda)">
        <title>Phylogenetic and Phylogenomic Definition of Rhizopus Species.</title>
        <authorList>
            <person name="Gryganskyi A.P."/>
            <person name="Golan J."/>
            <person name="Dolatabadi S."/>
            <person name="Mondo S."/>
            <person name="Robb S."/>
            <person name="Idnurm A."/>
            <person name="Muszewska A."/>
            <person name="Steczkiewicz K."/>
            <person name="Masonjones S."/>
            <person name="Liao H.L."/>
            <person name="Gajdeczka M.T."/>
            <person name="Anike F."/>
            <person name="Vuek A."/>
            <person name="Anishchenko I.M."/>
            <person name="Voigt K."/>
            <person name="de Hoog G.S."/>
            <person name="Smith M.E."/>
            <person name="Heitman J."/>
            <person name="Vilgalys R."/>
            <person name="Stajich J.E."/>
        </authorList>
    </citation>
    <scope>NUCLEOTIDE SEQUENCE [LARGE SCALE GENOMIC DNA]</scope>
    <source>
        <strain evidence="2 3">LSU 92-RS-03</strain>
    </source>
</reference>
<evidence type="ECO:0000259" key="1">
    <source>
        <dbReference type="PROSITE" id="PS50213"/>
    </source>
</evidence>
<accession>A0A367KIK9</accession>
<dbReference type="AlphaFoldDB" id="A0A367KIK9"/>
<proteinExistence type="predicted"/>
<dbReference type="PROSITE" id="PS50213">
    <property type="entry name" value="FAS1"/>
    <property type="match status" value="1"/>
</dbReference>
<comment type="caution">
    <text evidence="2">The sequence shown here is derived from an EMBL/GenBank/DDBJ whole genome shotgun (WGS) entry which is preliminary data.</text>
</comment>
<dbReference type="InterPro" id="IPR036378">
    <property type="entry name" value="FAS1_dom_sf"/>
</dbReference>
<dbReference type="Gene3D" id="2.30.180.10">
    <property type="entry name" value="FAS1 domain"/>
    <property type="match status" value="1"/>
</dbReference>
<gene>
    <name evidence="2" type="ORF">CU098_010136</name>
</gene>
<organism evidence="2 3">
    <name type="scientific">Rhizopus stolonifer</name>
    <name type="common">Rhizopus nigricans</name>
    <dbReference type="NCBI Taxonomy" id="4846"/>
    <lineage>
        <taxon>Eukaryota</taxon>
        <taxon>Fungi</taxon>
        <taxon>Fungi incertae sedis</taxon>
        <taxon>Mucoromycota</taxon>
        <taxon>Mucoromycotina</taxon>
        <taxon>Mucoromycetes</taxon>
        <taxon>Mucorales</taxon>
        <taxon>Mucorineae</taxon>
        <taxon>Rhizopodaceae</taxon>
        <taxon>Rhizopus</taxon>
    </lineage>
</organism>
<evidence type="ECO:0000313" key="2">
    <source>
        <dbReference type="EMBL" id="RCI01971.1"/>
    </source>
</evidence>